<evidence type="ECO:0000256" key="14">
    <source>
        <dbReference type="ARBA" id="ARBA00023136"/>
    </source>
</evidence>
<keyword evidence="11" id="KW-0418">Kinase</keyword>
<feature type="binding site" evidence="20">
    <location>
        <position position="1022"/>
    </location>
    <ligand>
        <name>ATP</name>
        <dbReference type="ChEBI" id="CHEBI:30616"/>
    </ligand>
</feature>
<evidence type="ECO:0000256" key="20">
    <source>
        <dbReference type="PROSITE-ProRule" id="PRU10141"/>
    </source>
</evidence>
<dbReference type="SUPFAM" id="SSF56112">
    <property type="entry name" value="Protein kinase-like (PK-like)"/>
    <property type="match status" value="3"/>
</dbReference>
<dbReference type="CDD" id="cd00028">
    <property type="entry name" value="B_lectin"/>
    <property type="match status" value="2"/>
</dbReference>
<dbReference type="Gene3D" id="3.30.200.20">
    <property type="entry name" value="Phosphorylase Kinase, domain 1"/>
    <property type="match status" value="2"/>
</dbReference>
<dbReference type="InterPro" id="IPR000858">
    <property type="entry name" value="S_locus_glycoprot_dom"/>
</dbReference>
<dbReference type="Pfam" id="PF00069">
    <property type="entry name" value="Pkinase"/>
    <property type="match status" value="2"/>
</dbReference>
<dbReference type="GO" id="GO:0030246">
    <property type="term" value="F:carbohydrate binding"/>
    <property type="evidence" value="ECO:0007669"/>
    <property type="project" value="UniProtKB-KW"/>
</dbReference>
<feature type="domain" description="Protein kinase" evidence="22">
    <location>
        <begin position="994"/>
        <end position="1245"/>
    </location>
</feature>
<keyword evidence="13 21" id="KW-1133">Transmembrane helix</keyword>
<dbReference type="Proteomes" id="UP000298416">
    <property type="component" value="Unassembled WGS sequence"/>
</dbReference>
<evidence type="ECO:0000313" key="26">
    <source>
        <dbReference type="Proteomes" id="UP000298416"/>
    </source>
</evidence>
<dbReference type="GO" id="GO:0005524">
    <property type="term" value="F:ATP binding"/>
    <property type="evidence" value="ECO:0007669"/>
    <property type="project" value="UniProtKB-UniRule"/>
</dbReference>
<dbReference type="Pfam" id="PF08276">
    <property type="entry name" value="PAN_2"/>
    <property type="match status" value="1"/>
</dbReference>
<comment type="catalytic activity">
    <reaction evidence="18">
        <text>L-threonyl-[protein] + ATP = O-phospho-L-threonyl-[protein] + ADP + H(+)</text>
        <dbReference type="Rhea" id="RHEA:46608"/>
        <dbReference type="Rhea" id="RHEA-COMP:11060"/>
        <dbReference type="Rhea" id="RHEA-COMP:11605"/>
        <dbReference type="ChEBI" id="CHEBI:15378"/>
        <dbReference type="ChEBI" id="CHEBI:30013"/>
        <dbReference type="ChEBI" id="CHEBI:30616"/>
        <dbReference type="ChEBI" id="CHEBI:61977"/>
        <dbReference type="ChEBI" id="CHEBI:456216"/>
        <dbReference type="EC" id="2.7.11.1"/>
    </reaction>
</comment>
<dbReference type="Gene3D" id="1.10.510.10">
    <property type="entry name" value="Transferase(Phosphotransferase) domain 1"/>
    <property type="match status" value="3"/>
</dbReference>
<dbReference type="PROSITE" id="PS00108">
    <property type="entry name" value="PROTEIN_KINASE_ST"/>
    <property type="match status" value="1"/>
</dbReference>
<dbReference type="SMART" id="SM00108">
    <property type="entry name" value="B_lectin"/>
    <property type="match status" value="2"/>
</dbReference>
<dbReference type="SMART" id="SM00473">
    <property type="entry name" value="PAN_AP"/>
    <property type="match status" value="1"/>
</dbReference>
<evidence type="ECO:0000256" key="11">
    <source>
        <dbReference type="ARBA" id="ARBA00022777"/>
    </source>
</evidence>
<feature type="domain" description="Bulb-type lectin" evidence="23">
    <location>
        <begin position="556"/>
        <end position="676"/>
    </location>
</feature>
<dbReference type="SUPFAM" id="SSF51110">
    <property type="entry name" value="alpha-D-mannose-specific plant lectins"/>
    <property type="match status" value="2"/>
</dbReference>
<dbReference type="GO" id="GO:0005886">
    <property type="term" value="C:plasma membrane"/>
    <property type="evidence" value="ECO:0007669"/>
    <property type="project" value="UniProtKB-SubCell"/>
</dbReference>
<keyword evidence="14 21" id="KW-0472">Membrane</keyword>
<evidence type="ECO:0000256" key="15">
    <source>
        <dbReference type="ARBA" id="ARBA00023157"/>
    </source>
</evidence>
<keyword evidence="6 21" id="KW-0812">Transmembrane</keyword>
<evidence type="ECO:0000256" key="7">
    <source>
        <dbReference type="ARBA" id="ARBA00022729"/>
    </source>
</evidence>
<keyword evidence="10 20" id="KW-0547">Nucleotide-binding</keyword>
<evidence type="ECO:0000256" key="9">
    <source>
        <dbReference type="ARBA" id="ARBA00022737"/>
    </source>
</evidence>
<dbReference type="InterPro" id="IPR003609">
    <property type="entry name" value="Pan_app"/>
</dbReference>
<keyword evidence="5" id="KW-0808">Transferase</keyword>
<evidence type="ECO:0000256" key="21">
    <source>
        <dbReference type="SAM" id="Phobius"/>
    </source>
</evidence>
<dbReference type="EMBL" id="PNBA02000021">
    <property type="protein sequence ID" value="KAG6387231.1"/>
    <property type="molecule type" value="Genomic_DNA"/>
</dbReference>
<gene>
    <name evidence="25" type="ORF">SASPL_152418</name>
</gene>
<evidence type="ECO:0000256" key="16">
    <source>
        <dbReference type="ARBA" id="ARBA00023170"/>
    </source>
</evidence>
<keyword evidence="16" id="KW-0675">Receptor</keyword>
<dbReference type="SMART" id="SM00220">
    <property type="entry name" value="S_TKc"/>
    <property type="match status" value="2"/>
</dbReference>
<dbReference type="AlphaFoldDB" id="A0A8X8W385"/>
<dbReference type="PROSITE" id="PS50011">
    <property type="entry name" value="PROTEIN_KINASE_DOM"/>
    <property type="match status" value="2"/>
</dbReference>
<evidence type="ECO:0000256" key="19">
    <source>
        <dbReference type="ARBA" id="ARBA00048679"/>
    </source>
</evidence>
<dbReference type="FunFam" id="3.30.200.20:FF:000195">
    <property type="entry name" value="G-type lectin S-receptor-like serine/threonine-protein kinase"/>
    <property type="match status" value="2"/>
</dbReference>
<dbReference type="CDD" id="cd01098">
    <property type="entry name" value="PAN_AP_plant"/>
    <property type="match status" value="1"/>
</dbReference>
<evidence type="ECO:0000259" key="23">
    <source>
        <dbReference type="PROSITE" id="PS50927"/>
    </source>
</evidence>
<evidence type="ECO:0000256" key="1">
    <source>
        <dbReference type="ARBA" id="ARBA00004251"/>
    </source>
</evidence>
<evidence type="ECO:0000256" key="17">
    <source>
        <dbReference type="ARBA" id="ARBA00023180"/>
    </source>
</evidence>
<dbReference type="PROSITE" id="PS50948">
    <property type="entry name" value="PAN"/>
    <property type="match status" value="1"/>
</dbReference>
<proteinExistence type="predicted"/>
<dbReference type="Gene3D" id="2.90.10.10">
    <property type="entry name" value="Bulb-type lectin domain"/>
    <property type="match status" value="2"/>
</dbReference>
<reference evidence="25" key="1">
    <citation type="submission" date="2018-01" db="EMBL/GenBank/DDBJ databases">
        <authorList>
            <person name="Mao J.F."/>
        </authorList>
    </citation>
    <scope>NUCLEOTIDE SEQUENCE</scope>
    <source>
        <strain evidence="25">Huo1</strain>
        <tissue evidence="25">Leaf</tissue>
    </source>
</reference>
<feature type="domain" description="Bulb-type lectin" evidence="23">
    <location>
        <begin position="1"/>
        <end position="81"/>
    </location>
</feature>
<dbReference type="InterPro" id="IPR001480">
    <property type="entry name" value="Bulb-type_lectin_dom"/>
</dbReference>
<dbReference type="Pfam" id="PF00954">
    <property type="entry name" value="S_locus_glycop"/>
    <property type="match status" value="1"/>
</dbReference>
<keyword evidence="12 20" id="KW-0067">ATP-binding</keyword>
<dbReference type="InterPro" id="IPR008271">
    <property type="entry name" value="Ser/Thr_kinase_AS"/>
</dbReference>
<keyword evidence="3" id="KW-1003">Cell membrane</keyword>
<comment type="caution">
    <text evidence="25">The sequence shown here is derived from an EMBL/GenBank/DDBJ whole genome shotgun (WGS) entry which is preliminary data.</text>
</comment>
<feature type="domain" description="Apple" evidence="24">
    <location>
        <begin position="836"/>
        <end position="912"/>
    </location>
</feature>
<comment type="catalytic activity">
    <reaction evidence="19">
        <text>L-seryl-[protein] + ATP = O-phospho-L-seryl-[protein] + ADP + H(+)</text>
        <dbReference type="Rhea" id="RHEA:17989"/>
        <dbReference type="Rhea" id="RHEA-COMP:9863"/>
        <dbReference type="Rhea" id="RHEA-COMP:11604"/>
        <dbReference type="ChEBI" id="CHEBI:15378"/>
        <dbReference type="ChEBI" id="CHEBI:29999"/>
        <dbReference type="ChEBI" id="CHEBI:30616"/>
        <dbReference type="ChEBI" id="CHEBI:83421"/>
        <dbReference type="ChEBI" id="CHEBI:456216"/>
        <dbReference type="EC" id="2.7.11.1"/>
    </reaction>
</comment>
<dbReference type="InterPro" id="IPR036426">
    <property type="entry name" value="Bulb-type_lectin_dom_sf"/>
</dbReference>
<feature type="transmembrane region" description="Helical" evidence="21">
    <location>
        <begin position="925"/>
        <end position="948"/>
    </location>
</feature>
<keyword evidence="17" id="KW-0325">Glycoprotein</keyword>
<dbReference type="GO" id="GO:0048544">
    <property type="term" value="P:recognition of pollen"/>
    <property type="evidence" value="ECO:0007669"/>
    <property type="project" value="InterPro"/>
</dbReference>
<evidence type="ECO:0000259" key="24">
    <source>
        <dbReference type="PROSITE" id="PS50948"/>
    </source>
</evidence>
<sequence>MHNLPVMTVVWVANRNKPLNDLSGTFQISSGGNLVILDGRKDIVWSTNLSSSLANFSAVLLDTGNLVLQDNSNARKNKKGLIFPQRKESELEELPVVRFEMLSNSTENFDRAKMLGEGGFGPVYKGKLPNGQEIAVKWLARYSNQGAEEFMNEVAVISKLQHRNLVRLIGCCVEHEEKMLVYEYMPNGSLDAFLFGLLYLHRDSRLKIIHRDLKASNILLDEELNPKISDFGMARIFGGKADQANTTRVVGTYGYRSPEYAHRGMFSEKSDIYSFGVLLLEIVSGKKNSSFCDEDQQFLTAYVTDRPNTSTVLSMLSCEIVELPHPKQPAFVGIQSSQSTEPSSNDVTISILGGRDLKASNIGLKIIHRDLKASNILNIRLWHGKDLNIRLCGYMPPEYASRGIFSEKLDVYSFGVLLLEIVSGKKNSSFDDQQLFLTAYAWNLWNEGKIVNLMDAKNFDSGMEDDIVRYANVGLLCVQEMATDRPNTAATVLSMLSSEIEELPRPKRPAFHGMRRVLYQEVNPCKEEDKLFMGIRFGYFVLQLIFSCFFTNSSAIDTIKANESLANSEALISNGNRFKLSFFSPPNSSRRYLGIMYNLPVMTVVWVANRNKPLNDSSATFQISSDGNLVILDGRKEIVWSTNISSSVANSSAVLLDTGNLVLQDNSNGAYVWESFQHASDSWLEKMKIGTYLRNNTKNMLTSWTSPDDPSPGSFTFTIEPSGIPQLFVWKNGKPYIRSGPFTRRGYAYGTFVGGDSPGRSIEQRVWSDEKKGWDVTWLLTSAACDVYGKCGPFGICNADESQTCTCFPGFIPDSSREWVEENWISGCTRKDSVRCGQREDEFVKMERVKLPDQFTWDSSSEADIECRDACVSNCTCTAYAYSSGTGCLRWTGNLTDVTKSNYDTDMFIRVAKAKSSSLMHTKKGLRAIVVTALVLGLTLMAACAYFLPKLLLHYRARKRNKGAEARSSEDYKLQHDELSVFQFQMLSNATGNFDPINKLGQGGFGQVYKGKLPNGVEIAVKRLARSSNQGVEEFMNEVQVISRLQHRNLVRLLGCCVDSEEKLLVYEYMPNGSLDTHLFGMPMDLKSSNILLDEALSPKISDFGMARIFSDKDDQAITTRVVGTFGYMPPEYALHGIFSEKSDVYGFGVLLLEIVSGKKHSSFYDQQLSLTAYAWKLWNEGQIVNLMDPAIDDTGIEDDMVRYANIGLLCVQEIAADRPNTLTVLSMLSCEIVELPRPKPPAFLAMQSSHSAEPCSKSTSKCSVNDVTDSILGGR</sequence>
<dbReference type="PANTHER" id="PTHR27002">
    <property type="entry name" value="RECEPTOR-LIKE SERINE/THREONINE-PROTEIN KINASE SD1-8"/>
    <property type="match status" value="1"/>
</dbReference>
<dbReference type="InterPro" id="IPR017441">
    <property type="entry name" value="Protein_kinase_ATP_BS"/>
</dbReference>
<dbReference type="Pfam" id="PF11883">
    <property type="entry name" value="DUF3403"/>
    <property type="match status" value="1"/>
</dbReference>
<dbReference type="InterPro" id="IPR000719">
    <property type="entry name" value="Prot_kinase_dom"/>
</dbReference>
<dbReference type="PANTHER" id="PTHR27002:SF1082">
    <property type="entry name" value="OS06G0693000 PROTEIN"/>
    <property type="match status" value="1"/>
</dbReference>
<dbReference type="InterPro" id="IPR021820">
    <property type="entry name" value="S-locus_recpt_kinase_C"/>
</dbReference>
<dbReference type="Pfam" id="PF01453">
    <property type="entry name" value="B_lectin"/>
    <property type="match status" value="2"/>
</dbReference>
<dbReference type="FunFam" id="1.10.510.10:FF:000129">
    <property type="entry name" value="cysteine-rich receptor-like protein kinase 10"/>
    <property type="match status" value="1"/>
</dbReference>
<evidence type="ECO:0000256" key="4">
    <source>
        <dbReference type="ARBA" id="ARBA00022527"/>
    </source>
</evidence>
<accession>A0A8X8W385</accession>
<dbReference type="PROSITE" id="PS00107">
    <property type="entry name" value="PROTEIN_KINASE_ATP"/>
    <property type="match status" value="1"/>
</dbReference>
<keyword evidence="26" id="KW-1185">Reference proteome</keyword>
<evidence type="ECO:0000256" key="5">
    <source>
        <dbReference type="ARBA" id="ARBA00022679"/>
    </source>
</evidence>
<evidence type="ECO:0000313" key="25">
    <source>
        <dbReference type="EMBL" id="KAG6387231.1"/>
    </source>
</evidence>
<dbReference type="PROSITE" id="PS50927">
    <property type="entry name" value="BULB_LECTIN"/>
    <property type="match status" value="2"/>
</dbReference>
<evidence type="ECO:0000256" key="8">
    <source>
        <dbReference type="ARBA" id="ARBA00022734"/>
    </source>
</evidence>
<dbReference type="EC" id="2.7.11.1" evidence="2"/>
<dbReference type="GO" id="GO:0045087">
    <property type="term" value="P:innate immune response"/>
    <property type="evidence" value="ECO:0007669"/>
    <property type="project" value="UniProtKB-ARBA"/>
</dbReference>
<keyword evidence="4" id="KW-0723">Serine/threonine-protein kinase</keyword>
<evidence type="ECO:0000256" key="2">
    <source>
        <dbReference type="ARBA" id="ARBA00012513"/>
    </source>
</evidence>
<keyword evidence="8" id="KW-0430">Lectin</keyword>
<evidence type="ECO:0000259" key="22">
    <source>
        <dbReference type="PROSITE" id="PS50011"/>
    </source>
</evidence>
<keyword evidence="7" id="KW-0732">Signal</keyword>
<dbReference type="FunFam" id="2.90.10.10:FF:000001">
    <property type="entry name" value="G-type lectin S-receptor-like serine/threonine-protein kinase"/>
    <property type="match status" value="1"/>
</dbReference>
<evidence type="ECO:0000256" key="13">
    <source>
        <dbReference type="ARBA" id="ARBA00022989"/>
    </source>
</evidence>
<keyword evidence="9" id="KW-0677">Repeat</keyword>
<reference evidence="25" key="2">
    <citation type="submission" date="2020-08" db="EMBL/GenBank/DDBJ databases">
        <title>Plant Genome Project.</title>
        <authorList>
            <person name="Zhang R.-G."/>
        </authorList>
    </citation>
    <scope>NUCLEOTIDE SEQUENCE</scope>
    <source>
        <strain evidence="25">Huo1</strain>
        <tissue evidence="25">Leaf</tissue>
    </source>
</reference>
<dbReference type="Pfam" id="PF07714">
    <property type="entry name" value="PK_Tyr_Ser-Thr"/>
    <property type="match status" value="2"/>
</dbReference>
<evidence type="ECO:0000256" key="3">
    <source>
        <dbReference type="ARBA" id="ARBA00022475"/>
    </source>
</evidence>
<comment type="subcellular location">
    <subcellularLocation>
        <location evidence="1">Cell membrane</location>
        <topology evidence="1">Single-pass type I membrane protein</topology>
    </subcellularLocation>
</comment>
<keyword evidence="15" id="KW-1015">Disulfide bond</keyword>
<dbReference type="GO" id="GO:0004674">
    <property type="term" value="F:protein serine/threonine kinase activity"/>
    <property type="evidence" value="ECO:0007669"/>
    <property type="project" value="UniProtKB-KW"/>
</dbReference>
<protein>
    <recommendedName>
        <fullName evidence="2">non-specific serine/threonine protein kinase</fullName>
        <ecNumber evidence="2">2.7.11.1</ecNumber>
    </recommendedName>
</protein>
<name>A0A8X8W385_SALSN</name>
<evidence type="ECO:0000256" key="6">
    <source>
        <dbReference type="ARBA" id="ARBA00022692"/>
    </source>
</evidence>
<organism evidence="25">
    <name type="scientific">Salvia splendens</name>
    <name type="common">Scarlet sage</name>
    <dbReference type="NCBI Taxonomy" id="180675"/>
    <lineage>
        <taxon>Eukaryota</taxon>
        <taxon>Viridiplantae</taxon>
        <taxon>Streptophyta</taxon>
        <taxon>Embryophyta</taxon>
        <taxon>Tracheophyta</taxon>
        <taxon>Spermatophyta</taxon>
        <taxon>Magnoliopsida</taxon>
        <taxon>eudicotyledons</taxon>
        <taxon>Gunneridae</taxon>
        <taxon>Pentapetalae</taxon>
        <taxon>asterids</taxon>
        <taxon>lamiids</taxon>
        <taxon>Lamiales</taxon>
        <taxon>Lamiaceae</taxon>
        <taxon>Nepetoideae</taxon>
        <taxon>Mentheae</taxon>
        <taxon>Salviinae</taxon>
        <taxon>Salvia</taxon>
        <taxon>Salvia subgen. Calosphace</taxon>
        <taxon>core Calosphace</taxon>
    </lineage>
</organism>
<evidence type="ECO:0000256" key="12">
    <source>
        <dbReference type="ARBA" id="ARBA00022840"/>
    </source>
</evidence>
<feature type="domain" description="Protein kinase" evidence="22">
    <location>
        <begin position="109"/>
        <end position="344"/>
    </location>
</feature>
<dbReference type="InterPro" id="IPR011009">
    <property type="entry name" value="Kinase-like_dom_sf"/>
</dbReference>
<evidence type="ECO:0000256" key="18">
    <source>
        <dbReference type="ARBA" id="ARBA00047899"/>
    </source>
</evidence>
<dbReference type="InterPro" id="IPR001245">
    <property type="entry name" value="Ser-Thr/Tyr_kinase_cat_dom"/>
</dbReference>
<dbReference type="FunFam" id="1.10.510.10:FF:000345">
    <property type="entry name" value="G-type lectin S-receptor-like serine/threonine-protein kinase"/>
    <property type="match status" value="1"/>
</dbReference>
<evidence type="ECO:0000256" key="10">
    <source>
        <dbReference type="ARBA" id="ARBA00022741"/>
    </source>
</evidence>